<comment type="caution">
    <text evidence="3">The sequence shown here is derived from an EMBL/GenBank/DDBJ whole genome shotgun (WGS) entry which is preliminary data.</text>
</comment>
<dbReference type="Pfam" id="PF13843">
    <property type="entry name" value="DDE_Tnp_1_7"/>
    <property type="match status" value="1"/>
</dbReference>
<dbReference type="InterPro" id="IPR029526">
    <property type="entry name" value="PGBD"/>
</dbReference>
<proteinExistence type="predicted"/>
<reference evidence="3" key="1">
    <citation type="submission" date="2021-02" db="EMBL/GenBank/DDBJ databases">
        <authorList>
            <person name="Nowell W R."/>
        </authorList>
    </citation>
    <scope>NUCLEOTIDE SEQUENCE</scope>
    <source>
        <strain evidence="3">Ploen Becks lab</strain>
    </source>
</reference>
<gene>
    <name evidence="3" type="ORF">OXX778_LOCUS12393</name>
</gene>
<dbReference type="EMBL" id="CAJNOC010002240">
    <property type="protein sequence ID" value="CAF0921225.1"/>
    <property type="molecule type" value="Genomic_DNA"/>
</dbReference>
<dbReference type="Proteomes" id="UP000663879">
    <property type="component" value="Unassembled WGS sequence"/>
</dbReference>
<feature type="region of interest" description="Disordered" evidence="1">
    <location>
        <begin position="220"/>
        <end position="255"/>
    </location>
</feature>
<evidence type="ECO:0000256" key="1">
    <source>
        <dbReference type="SAM" id="MobiDB-lite"/>
    </source>
</evidence>
<accession>A0A814B0W6</accession>
<dbReference type="PANTHER" id="PTHR46599">
    <property type="entry name" value="PIGGYBAC TRANSPOSABLE ELEMENT-DERIVED PROTEIN 4"/>
    <property type="match status" value="1"/>
</dbReference>
<keyword evidence="4" id="KW-1185">Reference proteome</keyword>
<sequence>MKYIRFDDKSDRTQRVKTDKFCMIRKLWTKFIENFQACYNPSQHLTVDEQLLPSKNRCSFIQYMPNKPDKFGIKSWMLPEVESKYTLNGFPYLGKDCDSPNNKLQGEYVVETLIEPYKNKGYCVSCDNYFTTLRLAENLLKQKTTLVGVDSVDYMTRLYSVKCKTRRWPLQVFFNILNLAGINSWVLFKKCNNYTLSRRFFLIGHAEEILKFINESRNPITPTTPLTPSASRKRLGSVENSPTPKRTDSRKKCQIRSSNENKSSFSCNFCTRVACKSCLEEKEIIQKAICKCCFQEGKRI</sequence>
<evidence type="ECO:0000259" key="2">
    <source>
        <dbReference type="Pfam" id="PF13843"/>
    </source>
</evidence>
<feature type="compositionally biased region" description="Polar residues" evidence="1">
    <location>
        <begin position="220"/>
        <end position="230"/>
    </location>
</feature>
<name>A0A814B0W6_9BILA</name>
<dbReference type="AlphaFoldDB" id="A0A814B0W6"/>
<dbReference type="OrthoDB" id="7332432at2759"/>
<evidence type="ECO:0000313" key="3">
    <source>
        <dbReference type="EMBL" id="CAF0921225.1"/>
    </source>
</evidence>
<evidence type="ECO:0000313" key="4">
    <source>
        <dbReference type="Proteomes" id="UP000663879"/>
    </source>
</evidence>
<dbReference type="PANTHER" id="PTHR46599:SF6">
    <property type="entry name" value="DUAL SPECIFICITY PHOSPHATASE 26"/>
    <property type="match status" value="1"/>
</dbReference>
<protein>
    <recommendedName>
        <fullName evidence="2">PiggyBac transposable element-derived protein domain-containing protein</fullName>
    </recommendedName>
</protein>
<organism evidence="3 4">
    <name type="scientific">Brachionus calyciflorus</name>
    <dbReference type="NCBI Taxonomy" id="104777"/>
    <lineage>
        <taxon>Eukaryota</taxon>
        <taxon>Metazoa</taxon>
        <taxon>Spiralia</taxon>
        <taxon>Gnathifera</taxon>
        <taxon>Rotifera</taxon>
        <taxon>Eurotatoria</taxon>
        <taxon>Monogononta</taxon>
        <taxon>Pseudotrocha</taxon>
        <taxon>Ploima</taxon>
        <taxon>Brachionidae</taxon>
        <taxon>Brachionus</taxon>
    </lineage>
</organism>
<feature type="domain" description="PiggyBac transposable element-derived protein" evidence="2">
    <location>
        <begin position="1"/>
        <end position="149"/>
    </location>
</feature>